<dbReference type="Gene3D" id="3.40.50.1820">
    <property type="entry name" value="alpha/beta hydrolase"/>
    <property type="match status" value="1"/>
</dbReference>
<proteinExistence type="predicted"/>
<dbReference type="eggNOG" id="COG0596">
    <property type="taxonomic scope" value="Bacteria"/>
</dbReference>
<feature type="domain" description="AB hydrolase-1" evidence="1">
    <location>
        <begin position="47"/>
        <end position="276"/>
    </location>
</feature>
<dbReference type="EMBL" id="CP000927">
    <property type="protein sequence ID" value="ABZ69668.1"/>
    <property type="molecule type" value="Genomic_DNA"/>
</dbReference>
<dbReference type="PRINTS" id="PR00412">
    <property type="entry name" value="EPOXHYDRLASE"/>
</dbReference>
<evidence type="ECO:0000259" key="1">
    <source>
        <dbReference type="Pfam" id="PF00561"/>
    </source>
</evidence>
<gene>
    <name evidence="2" type="ordered locus">Caul_0534</name>
</gene>
<dbReference type="GO" id="GO:0047372">
    <property type="term" value="F:monoacylglycerol lipase activity"/>
    <property type="evidence" value="ECO:0007669"/>
    <property type="project" value="TreeGrafter"/>
</dbReference>
<dbReference type="InterPro" id="IPR050266">
    <property type="entry name" value="AB_hydrolase_sf"/>
</dbReference>
<dbReference type="InterPro" id="IPR000639">
    <property type="entry name" value="Epox_hydrolase-like"/>
</dbReference>
<dbReference type="Pfam" id="PF00561">
    <property type="entry name" value="Abhydrolase_1"/>
    <property type="match status" value="1"/>
</dbReference>
<dbReference type="PANTHER" id="PTHR43798">
    <property type="entry name" value="MONOACYLGLYCEROL LIPASE"/>
    <property type="match status" value="1"/>
</dbReference>
<dbReference type="AlphaFoldDB" id="B0T6Q1"/>
<sequence length="336" mass="35994">MNDSPPSGDRAARPGDLPIPGLFDGFAAIDVDTGRARFAGVIGGKGPAVLLLHGYPETHAAWHDVAPGLAEHHTVVAPDLPGYGRSLVADDGLWDKREAAAELVLLMRNLGHERFHVVGHDRGARVGYRMALEHPGQVRSFCSLAVVPILDVRPAVDWAFAKSAFHWFLLLQPRELVEKLLGADPDAFLDATLVRMAGSLDTLHPAALADYRAAFRRPEVRAAMIKDYQASDGADFANDAADRAAGRKIICPVLVLWSDERLVAEHPEGVAITAQDVWRRWADEVSAVAASCGHMIPEHAATEVVGAVLPFFEAAAARDLAALVAGSSTPKNIGTE</sequence>
<name>B0T6Q1_CAUSK</name>
<dbReference type="PANTHER" id="PTHR43798:SF5">
    <property type="entry name" value="MONOACYLGLYCEROL LIPASE ABHD6"/>
    <property type="match status" value="1"/>
</dbReference>
<protein>
    <submittedName>
        <fullName evidence="2">Alpha/beta hydrolase fold</fullName>
    </submittedName>
</protein>
<dbReference type="InterPro" id="IPR029058">
    <property type="entry name" value="AB_hydrolase_fold"/>
</dbReference>
<dbReference type="HOGENOM" id="CLU_020336_7_1_5"/>
<organism evidence="2">
    <name type="scientific">Caulobacter sp. (strain K31)</name>
    <dbReference type="NCBI Taxonomy" id="366602"/>
    <lineage>
        <taxon>Bacteria</taxon>
        <taxon>Pseudomonadati</taxon>
        <taxon>Pseudomonadota</taxon>
        <taxon>Alphaproteobacteria</taxon>
        <taxon>Caulobacterales</taxon>
        <taxon>Caulobacteraceae</taxon>
        <taxon>Caulobacter</taxon>
    </lineage>
</organism>
<dbReference type="OrthoDB" id="7185741at2"/>
<dbReference type="ESTHER" id="causk-b0t6q1">
    <property type="family name" value="Haloacetate_dehalogenase"/>
</dbReference>
<dbReference type="GO" id="GO:0046464">
    <property type="term" value="P:acylglycerol catabolic process"/>
    <property type="evidence" value="ECO:0007669"/>
    <property type="project" value="TreeGrafter"/>
</dbReference>
<dbReference type="InterPro" id="IPR000073">
    <property type="entry name" value="AB_hydrolase_1"/>
</dbReference>
<accession>B0T6Q1</accession>
<evidence type="ECO:0000313" key="2">
    <source>
        <dbReference type="EMBL" id="ABZ69668.1"/>
    </source>
</evidence>
<dbReference type="KEGG" id="cak:Caul_0534"/>
<dbReference type="GO" id="GO:0016020">
    <property type="term" value="C:membrane"/>
    <property type="evidence" value="ECO:0007669"/>
    <property type="project" value="TreeGrafter"/>
</dbReference>
<dbReference type="STRING" id="366602.Caul_0534"/>
<keyword evidence="2" id="KW-0378">Hydrolase</keyword>
<reference evidence="2" key="1">
    <citation type="submission" date="2008-01" db="EMBL/GenBank/DDBJ databases">
        <title>Complete sequence of chromosome of Caulobacter sp. K31.</title>
        <authorList>
            <consortium name="US DOE Joint Genome Institute"/>
            <person name="Copeland A."/>
            <person name="Lucas S."/>
            <person name="Lapidus A."/>
            <person name="Barry K."/>
            <person name="Glavina del Rio T."/>
            <person name="Dalin E."/>
            <person name="Tice H."/>
            <person name="Pitluck S."/>
            <person name="Bruce D."/>
            <person name="Goodwin L."/>
            <person name="Thompson L.S."/>
            <person name="Brettin T."/>
            <person name="Detter J.C."/>
            <person name="Han C."/>
            <person name="Schmutz J."/>
            <person name="Larimer F."/>
            <person name="Land M."/>
            <person name="Hauser L."/>
            <person name="Kyrpides N."/>
            <person name="Kim E."/>
            <person name="Stephens C."/>
            <person name="Richardson P."/>
        </authorList>
    </citation>
    <scope>NUCLEOTIDE SEQUENCE [LARGE SCALE GENOMIC DNA]</scope>
    <source>
        <strain evidence="2">K31</strain>
    </source>
</reference>
<dbReference type="SUPFAM" id="SSF53474">
    <property type="entry name" value="alpha/beta-Hydrolases"/>
    <property type="match status" value="1"/>
</dbReference>